<gene>
    <name evidence="1" type="ORF">ABUE31_05280</name>
</gene>
<sequence>MRTDKNRVLRRNKQKPGLAPGFFCEKSPEFQGFHRFFGLVVDEVLSKVRFMPA</sequence>
<dbReference type="RefSeq" id="WP_367722440.1">
    <property type="nucleotide sequence ID" value="NZ_JBFOCI010000001.1"/>
</dbReference>
<evidence type="ECO:0000313" key="1">
    <source>
        <dbReference type="EMBL" id="MEW9805395.1"/>
    </source>
</evidence>
<dbReference type="EMBL" id="JBFOCI010000001">
    <property type="protein sequence ID" value="MEW9805395.1"/>
    <property type="molecule type" value="Genomic_DNA"/>
</dbReference>
<keyword evidence="2" id="KW-1185">Reference proteome</keyword>
<dbReference type="Proteomes" id="UP001556196">
    <property type="component" value="Unassembled WGS sequence"/>
</dbReference>
<proteinExistence type="predicted"/>
<comment type="caution">
    <text evidence="1">The sequence shown here is derived from an EMBL/GenBank/DDBJ whole genome shotgun (WGS) entry which is preliminary data.</text>
</comment>
<name>A0ABV3QWE4_9HYPH</name>
<protein>
    <submittedName>
        <fullName evidence="1">Uncharacterized protein</fullName>
    </submittedName>
</protein>
<evidence type="ECO:0000313" key="2">
    <source>
        <dbReference type="Proteomes" id="UP001556196"/>
    </source>
</evidence>
<organism evidence="1 2">
    <name type="scientific">Mesorhizobium marinum</name>
    <dbReference type="NCBI Taxonomy" id="3228790"/>
    <lineage>
        <taxon>Bacteria</taxon>
        <taxon>Pseudomonadati</taxon>
        <taxon>Pseudomonadota</taxon>
        <taxon>Alphaproteobacteria</taxon>
        <taxon>Hyphomicrobiales</taxon>
        <taxon>Phyllobacteriaceae</taxon>
        <taxon>Mesorhizobium</taxon>
    </lineage>
</organism>
<reference evidence="1 2" key="1">
    <citation type="submission" date="2024-06" db="EMBL/GenBank/DDBJ databases">
        <authorList>
            <person name="Tuo L."/>
        </authorList>
    </citation>
    <scope>NUCLEOTIDE SEQUENCE [LARGE SCALE GENOMIC DNA]</scope>
    <source>
        <strain evidence="1 2">ZMM04-5</strain>
    </source>
</reference>
<accession>A0ABV3QWE4</accession>